<gene>
    <name evidence="2" type="ORF">Q2T77_13040</name>
</gene>
<keyword evidence="3" id="KW-1185">Reference proteome</keyword>
<protein>
    <submittedName>
        <fullName evidence="2">DUF2235 domain-containing protein</fullName>
    </submittedName>
</protein>
<dbReference type="PANTHER" id="PTHR33840">
    <property type="match status" value="1"/>
</dbReference>
<proteinExistence type="predicted"/>
<evidence type="ECO:0000313" key="2">
    <source>
        <dbReference type="EMBL" id="MDO1533218.1"/>
    </source>
</evidence>
<evidence type="ECO:0000313" key="3">
    <source>
        <dbReference type="Proteomes" id="UP001169027"/>
    </source>
</evidence>
<sequence length="383" mass="41426">MAKNIVFCADGTWKGLGHDQGDGDELQADATNVLRLFAALAGEVTPDSLRKQDEQEKVALGPDGGATQVAKYLHGVGDSGNAIRKILGGVFGEGFIERIVRGYTFLSRNYQPGDRIYLAGFSRGAYTVRALGGMIAAMGLLPPDAMRGDDGRYDAGKAYGLGIHVWAEYRRRAGKASTLLGYLEEFKSRRIDLARLVQGAGIEAIGVWDTVGSLGVPLYDPADAKKIDVFEFADRALSPKVRSGFHAIAIDEQRGDFEPTLWDARDGVHQRWFCGAHADVGGGYPTQDLSGFALDWMIGHFRDGGVAISPQYQAVKAGNFGPVHTPYKDPPFALLPHGPRKIPQDALFHPSVQVYLDGFAGYQPQGLAALLRGRRLDPGLLRA</sequence>
<dbReference type="InterPro" id="IPR029058">
    <property type="entry name" value="AB_hydrolase_fold"/>
</dbReference>
<dbReference type="PANTHER" id="PTHR33840:SF1">
    <property type="entry name" value="TLE1 PHOSPHOLIPASE DOMAIN-CONTAINING PROTEIN"/>
    <property type="match status" value="1"/>
</dbReference>
<reference evidence="2" key="1">
    <citation type="submission" date="2023-06" db="EMBL/GenBank/DDBJ databases">
        <authorList>
            <person name="Jiang Y."/>
            <person name="Liu Q."/>
        </authorList>
    </citation>
    <scope>NUCLEOTIDE SEQUENCE</scope>
    <source>
        <strain evidence="2">CGMCC 1.12090</strain>
    </source>
</reference>
<dbReference type="SUPFAM" id="SSF53474">
    <property type="entry name" value="alpha/beta-Hydrolases"/>
    <property type="match status" value="1"/>
</dbReference>
<organism evidence="2 3">
    <name type="scientific">Variovorax ginsengisoli</name>
    <dbReference type="NCBI Taxonomy" id="363844"/>
    <lineage>
        <taxon>Bacteria</taxon>
        <taxon>Pseudomonadati</taxon>
        <taxon>Pseudomonadota</taxon>
        <taxon>Betaproteobacteria</taxon>
        <taxon>Burkholderiales</taxon>
        <taxon>Comamonadaceae</taxon>
        <taxon>Variovorax</taxon>
    </lineage>
</organism>
<evidence type="ECO:0000259" key="1">
    <source>
        <dbReference type="Pfam" id="PF09994"/>
    </source>
</evidence>
<comment type="caution">
    <text evidence="2">The sequence shown here is derived from an EMBL/GenBank/DDBJ whole genome shotgun (WGS) entry which is preliminary data.</text>
</comment>
<dbReference type="InterPro" id="IPR018712">
    <property type="entry name" value="Tle1-like_cat"/>
</dbReference>
<dbReference type="Proteomes" id="UP001169027">
    <property type="component" value="Unassembled WGS sequence"/>
</dbReference>
<feature type="domain" description="T6SS Phospholipase effector Tle1-like catalytic" evidence="1">
    <location>
        <begin position="3"/>
        <end position="298"/>
    </location>
</feature>
<name>A0ABT8S2Q5_9BURK</name>
<accession>A0ABT8S2Q5</accession>
<dbReference type="EMBL" id="JAUKVY010000008">
    <property type="protein sequence ID" value="MDO1533218.1"/>
    <property type="molecule type" value="Genomic_DNA"/>
</dbReference>
<dbReference type="Pfam" id="PF09994">
    <property type="entry name" value="T6SS_Tle1-like_cat"/>
    <property type="match status" value="1"/>
</dbReference>
<dbReference type="RefSeq" id="WP_301809445.1">
    <property type="nucleotide sequence ID" value="NZ_JAUJZH010000008.1"/>
</dbReference>